<keyword evidence="3" id="KW-1185">Reference proteome</keyword>
<sequence length="115" mass="13469">MTEDERRQHDARVRTEYNHGLSHQKKTSNKEKNKERMREKKKKKKEEKEQKGIVEGTVNLVKRLPKTLLNVGSQPGEVWVFPEVPDESALNLDTDRMERLADPDVDPIKGIYIFN</sequence>
<feature type="compositionally biased region" description="Basic and acidic residues" evidence="1">
    <location>
        <begin position="1"/>
        <end position="17"/>
    </location>
</feature>
<evidence type="ECO:0000256" key="1">
    <source>
        <dbReference type="SAM" id="MobiDB-lite"/>
    </source>
</evidence>
<dbReference type="Proteomes" id="UP000762676">
    <property type="component" value="Unassembled WGS sequence"/>
</dbReference>
<accession>A0AAV4HYR5</accession>
<reference evidence="2 3" key="1">
    <citation type="journal article" date="2021" name="Elife">
        <title>Chloroplast acquisition without the gene transfer in kleptoplastic sea slugs, Plakobranchus ocellatus.</title>
        <authorList>
            <person name="Maeda T."/>
            <person name="Takahashi S."/>
            <person name="Yoshida T."/>
            <person name="Shimamura S."/>
            <person name="Takaki Y."/>
            <person name="Nagai Y."/>
            <person name="Toyoda A."/>
            <person name="Suzuki Y."/>
            <person name="Arimoto A."/>
            <person name="Ishii H."/>
            <person name="Satoh N."/>
            <person name="Nishiyama T."/>
            <person name="Hasebe M."/>
            <person name="Maruyama T."/>
            <person name="Minagawa J."/>
            <person name="Obokata J."/>
            <person name="Shigenobu S."/>
        </authorList>
    </citation>
    <scope>NUCLEOTIDE SEQUENCE [LARGE SCALE GENOMIC DNA]</scope>
</reference>
<protein>
    <submittedName>
        <fullName evidence="2">Uncharacterized protein</fullName>
    </submittedName>
</protein>
<name>A0AAV4HYR5_9GAST</name>
<proteinExistence type="predicted"/>
<comment type="caution">
    <text evidence="2">The sequence shown here is derived from an EMBL/GenBank/DDBJ whole genome shotgun (WGS) entry which is preliminary data.</text>
</comment>
<dbReference type="EMBL" id="BMAT01002266">
    <property type="protein sequence ID" value="GFS03333.1"/>
    <property type="molecule type" value="Genomic_DNA"/>
</dbReference>
<organism evidence="2 3">
    <name type="scientific">Elysia marginata</name>
    <dbReference type="NCBI Taxonomy" id="1093978"/>
    <lineage>
        <taxon>Eukaryota</taxon>
        <taxon>Metazoa</taxon>
        <taxon>Spiralia</taxon>
        <taxon>Lophotrochozoa</taxon>
        <taxon>Mollusca</taxon>
        <taxon>Gastropoda</taxon>
        <taxon>Heterobranchia</taxon>
        <taxon>Euthyneura</taxon>
        <taxon>Panpulmonata</taxon>
        <taxon>Sacoglossa</taxon>
        <taxon>Placobranchoidea</taxon>
        <taxon>Plakobranchidae</taxon>
        <taxon>Elysia</taxon>
    </lineage>
</organism>
<evidence type="ECO:0000313" key="2">
    <source>
        <dbReference type="EMBL" id="GFS03333.1"/>
    </source>
</evidence>
<gene>
    <name evidence="2" type="ORF">ElyMa_001147400</name>
</gene>
<feature type="region of interest" description="Disordered" evidence="1">
    <location>
        <begin position="1"/>
        <end position="52"/>
    </location>
</feature>
<feature type="compositionally biased region" description="Basic and acidic residues" evidence="1">
    <location>
        <begin position="28"/>
        <end position="38"/>
    </location>
</feature>
<dbReference type="AlphaFoldDB" id="A0AAV4HYR5"/>
<evidence type="ECO:0000313" key="3">
    <source>
        <dbReference type="Proteomes" id="UP000762676"/>
    </source>
</evidence>